<gene>
    <name evidence="3" type="ORF">BofuT4_P143800.1</name>
</gene>
<dbReference type="PANTHER" id="PTHR24148:SF78">
    <property type="entry name" value="HETEROKARYON INCOMPATIBILITY DOMAIN-CONTAINING PROTEIN"/>
    <property type="match status" value="1"/>
</dbReference>
<dbReference type="Pfam" id="PF23397">
    <property type="entry name" value="DUF7104"/>
    <property type="match status" value="11"/>
</dbReference>
<dbReference type="InterPro" id="IPR010730">
    <property type="entry name" value="HET"/>
</dbReference>
<dbReference type="Gene3D" id="1.20.5.340">
    <property type="match status" value="1"/>
</dbReference>
<name>G2YY74_BOTF4</name>
<dbReference type="InterPro" id="IPR011990">
    <property type="entry name" value="TPR-like_helical_dom_sf"/>
</dbReference>
<dbReference type="STRING" id="999810.G2YY74"/>
<evidence type="ECO:0000313" key="4">
    <source>
        <dbReference type="Proteomes" id="UP000008177"/>
    </source>
</evidence>
<protein>
    <recommendedName>
        <fullName evidence="2">Heterokaryon incompatibility domain-containing protein</fullName>
    </recommendedName>
</protein>
<feature type="domain" description="Heterokaryon incompatibility" evidence="2">
    <location>
        <begin position="50"/>
        <end position="181"/>
    </location>
</feature>
<dbReference type="eggNOG" id="ENOG502SJHN">
    <property type="taxonomic scope" value="Eukaryota"/>
</dbReference>
<sequence length="1065" mass="120743">MSQSLYSSLPLESNNIRLLRILPNKNEEADINCALFVYPLHDSGRGTHRYEALSYVWGDADNSCSICVNGHSLIVRANLHSALLRLRDPVLDRIIWIDAICINQEDLNERGHQVQLMAKIYSKASQVVVWLGEAADNSDLALEEIVIAANQSEISSRKTTRKAIIALLQRPWFRRIWVLQEAAAARHILIMCGLVEIDGYAFCAGLNASNVYLEAYPRLQRLIRSVTYLMKEATLRPRYATSSSDNFSLDIRPLSELMETYYTREATDDRDKVYALLAMCSDSPTSAGLLPDYTILWEQLFQQLVRFILCKEINVRFPQDRKEAIIRSKGCVLGWVNSVEVDAPWNDTVKLDISCTDALKYLERTKKRRTTWNLPTVEKNVQRGDIVYLIQGVLKPTIIRFCKDYFSVIMIAASPKWPKGIGSKMTFPREFLLVWDLGESEKNPGHVYSTTEEASKTYESQKTKIDLFTGESYPPNSSSLSSEEGNPWKTCKSSSMRSRQRSQSLSSTGGELLILNHIEWEGNSEMGSSSEAEENSDIDEYPEAGEYSNLDDCLETGSKKFDGVIGLHNFALFLKDSKIYKRAEELLLHVIRKRKQLQGVEHPETLTSVADLQSCYREQGLLEGTDELAAMKNLLETGESIAQVSEEDLIKIASLSYCIVMTLLLERRSGHVPITEEVVRTAAANENCGLEMIELLLKEREDILITEEVLKAAAGNGRNGYAIIEFLFEKLGNQFLITEEVLKAAAGNEGLFGYAIIRFLFERFGNQDLITEEILKAAAENEGLYGDDIIQFLFERFGNQDLITEEILKAAAENEGSCGYGIIKFLFERFGNQDLITEEILKAAAENEGSCGYAIIQFLFERFGNQFLITEEILKAAVGNEGLYGYDIIQFLFERSENQFLITEEILKAAVRNERRGYKIIRFLFERSENQFLITEEILKAAVGNEGLFGYEIIQFLFERSENQFLITEEILKAVVGNKRRGYGILQFLFERLGNQFLITEEILKIAVGNEGYGDENIIIFLFERLGNKFPITENTLQEILALGAKDWDPDVVKRLSTWKIKGHG</sequence>
<dbReference type="InParanoid" id="G2YY74"/>
<evidence type="ECO:0000259" key="2">
    <source>
        <dbReference type="Pfam" id="PF06985"/>
    </source>
</evidence>
<organism evidence="3 4">
    <name type="scientific">Botryotinia fuckeliana (strain T4)</name>
    <name type="common">Noble rot fungus</name>
    <name type="synonym">Botrytis cinerea</name>
    <dbReference type="NCBI Taxonomy" id="999810"/>
    <lineage>
        <taxon>Eukaryota</taxon>
        <taxon>Fungi</taxon>
        <taxon>Dikarya</taxon>
        <taxon>Ascomycota</taxon>
        <taxon>Pezizomycotina</taxon>
        <taxon>Leotiomycetes</taxon>
        <taxon>Helotiales</taxon>
        <taxon>Sclerotiniaceae</taxon>
        <taxon>Botrytis</taxon>
    </lineage>
</organism>
<dbReference type="EMBL" id="FQ790361">
    <property type="protein sequence ID" value="CCD56572.1"/>
    <property type="molecule type" value="Genomic_DNA"/>
</dbReference>
<dbReference type="InterPro" id="IPR055530">
    <property type="entry name" value="DUF7104"/>
</dbReference>
<dbReference type="Gene3D" id="1.25.40.10">
    <property type="entry name" value="Tetratricopeptide repeat domain"/>
    <property type="match status" value="1"/>
</dbReference>
<dbReference type="PANTHER" id="PTHR24148">
    <property type="entry name" value="ANKYRIN REPEAT DOMAIN-CONTAINING PROTEIN 39 HOMOLOG-RELATED"/>
    <property type="match status" value="1"/>
</dbReference>
<evidence type="ECO:0000313" key="3">
    <source>
        <dbReference type="EMBL" id="CCD56572.1"/>
    </source>
</evidence>
<dbReference type="Proteomes" id="UP000008177">
    <property type="component" value="Unplaced contigs"/>
</dbReference>
<feature type="region of interest" description="Disordered" evidence="1">
    <location>
        <begin position="468"/>
        <end position="507"/>
    </location>
</feature>
<proteinExistence type="predicted"/>
<accession>G2YY74</accession>
<dbReference type="AlphaFoldDB" id="G2YY74"/>
<evidence type="ECO:0000256" key="1">
    <source>
        <dbReference type="SAM" id="MobiDB-lite"/>
    </source>
</evidence>
<feature type="compositionally biased region" description="Low complexity" evidence="1">
    <location>
        <begin position="470"/>
        <end position="507"/>
    </location>
</feature>
<dbReference type="HOGENOM" id="CLU_004184_9_2_1"/>
<dbReference type="InterPro" id="IPR052895">
    <property type="entry name" value="HetReg/Transcr_Mod"/>
</dbReference>
<dbReference type="Pfam" id="PF06985">
    <property type="entry name" value="HET"/>
    <property type="match status" value="1"/>
</dbReference>
<dbReference type="OrthoDB" id="194358at2759"/>
<reference evidence="4" key="1">
    <citation type="journal article" date="2011" name="PLoS Genet.">
        <title>Genomic analysis of the necrotrophic fungal pathogens Sclerotinia sclerotiorum and Botrytis cinerea.</title>
        <authorList>
            <person name="Amselem J."/>
            <person name="Cuomo C.A."/>
            <person name="van Kan J.A."/>
            <person name="Viaud M."/>
            <person name="Benito E.P."/>
            <person name="Couloux A."/>
            <person name="Coutinho P.M."/>
            <person name="de Vries R.P."/>
            <person name="Dyer P.S."/>
            <person name="Fillinger S."/>
            <person name="Fournier E."/>
            <person name="Gout L."/>
            <person name="Hahn M."/>
            <person name="Kohn L."/>
            <person name="Lapalu N."/>
            <person name="Plummer K.M."/>
            <person name="Pradier J.M."/>
            <person name="Quevillon E."/>
            <person name="Sharon A."/>
            <person name="Simon A."/>
            <person name="ten Have A."/>
            <person name="Tudzynski B."/>
            <person name="Tudzynski P."/>
            <person name="Wincker P."/>
            <person name="Andrew M."/>
            <person name="Anthouard V."/>
            <person name="Beever R.E."/>
            <person name="Beffa R."/>
            <person name="Benoit I."/>
            <person name="Bouzid O."/>
            <person name="Brault B."/>
            <person name="Chen Z."/>
            <person name="Choquer M."/>
            <person name="Collemare J."/>
            <person name="Cotton P."/>
            <person name="Danchin E.G."/>
            <person name="Da Silva C."/>
            <person name="Gautier A."/>
            <person name="Giraud C."/>
            <person name="Giraud T."/>
            <person name="Gonzalez C."/>
            <person name="Grossetete S."/>
            <person name="Guldener U."/>
            <person name="Henrissat B."/>
            <person name="Howlett B.J."/>
            <person name="Kodira C."/>
            <person name="Kretschmer M."/>
            <person name="Lappartient A."/>
            <person name="Leroch M."/>
            <person name="Levis C."/>
            <person name="Mauceli E."/>
            <person name="Neuveglise C."/>
            <person name="Oeser B."/>
            <person name="Pearson M."/>
            <person name="Poulain J."/>
            <person name="Poussereau N."/>
            <person name="Quesneville H."/>
            <person name="Rascle C."/>
            <person name="Schumacher J."/>
            <person name="Segurens B."/>
            <person name="Sexton A."/>
            <person name="Silva E."/>
            <person name="Sirven C."/>
            <person name="Soanes D.M."/>
            <person name="Talbot N.J."/>
            <person name="Templeton M."/>
            <person name="Yandava C."/>
            <person name="Yarden O."/>
            <person name="Zeng Q."/>
            <person name="Rollins J.A."/>
            <person name="Lebrun M.H."/>
            <person name="Dickman M."/>
        </authorList>
    </citation>
    <scope>NUCLEOTIDE SEQUENCE [LARGE SCALE GENOMIC DNA]</scope>
    <source>
        <strain evidence="4">T4</strain>
    </source>
</reference>